<comment type="caution">
    <text evidence="1">The sequence shown here is derived from an EMBL/GenBank/DDBJ whole genome shotgun (WGS) entry which is preliminary data.</text>
</comment>
<dbReference type="HOGENOM" id="CLU_051551_0_0_1"/>
<dbReference type="STRING" id="52586.A0A0B1P9Q4"/>
<dbReference type="OMA" id="FDCHING"/>
<name>A0A0B1P9Q4_UNCNE</name>
<gene>
    <name evidence="1" type="ORF">EV44_g3918</name>
</gene>
<dbReference type="AlphaFoldDB" id="A0A0B1P9Q4"/>
<reference evidence="1 2" key="1">
    <citation type="journal article" date="2014" name="BMC Genomics">
        <title>Adaptive genomic structural variation in the grape powdery mildew pathogen, Erysiphe necator.</title>
        <authorList>
            <person name="Jones L."/>
            <person name="Riaz S."/>
            <person name="Morales-Cruz A."/>
            <person name="Amrine K.C."/>
            <person name="McGuire B."/>
            <person name="Gubler W.D."/>
            <person name="Walker M.A."/>
            <person name="Cantu D."/>
        </authorList>
    </citation>
    <scope>NUCLEOTIDE SEQUENCE [LARGE SCALE GENOMIC DNA]</scope>
    <source>
        <strain evidence="2">c</strain>
    </source>
</reference>
<organism evidence="1 2">
    <name type="scientific">Uncinula necator</name>
    <name type="common">Grape powdery mildew</name>
    <dbReference type="NCBI Taxonomy" id="52586"/>
    <lineage>
        <taxon>Eukaryota</taxon>
        <taxon>Fungi</taxon>
        <taxon>Dikarya</taxon>
        <taxon>Ascomycota</taxon>
        <taxon>Pezizomycotina</taxon>
        <taxon>Leotiomycetes</taxon>
        <taxon>Erysiphales</taxon>
        <taxon>Erysiphaceae</taxon>
        <taxon>Erysiphe</taxon>
    </lineage>
</organism>
<sequence>MGDILLSSTSAAATRNEEATLLFQNIACVLDDALNMDHLRLHLHKPLNDFIVDLNAVARRHFDCHINGTERPPKPYTATPIIINPPTSRPIDASKKVLIATPLLSELKKTRPNPTLHHQKLPFTQTQQQRKLTPKKAVVDNRLLVRVSPGHPALKMSPYAIMLYLNAFLREKQVREVQVTKTGFAICPTSISAQNSLHERMDAIEGHLSTEGACKMEKPSNHTAYMISGVPRSYTGYNGTSLTIEITAAQVKEALRDLISIEPISVLQSQNTTEEEYSDVKK</sequence>
<dbReference type="Proteomes" id="UP000030854">
    <property type="component" value="Unassembled WGS sequence"/>
</dbReference>
<protein>
    <submittedName>
        <fullName evidence="1">Uncharacterized protein</fullName>
    </submittedName>
</protein>
<evidence type="ECO:0000313" key="2">
    <source>
        <dbReference type="Proteomes" id="UP000030854"/>
    </source>
</evidence>
<evidence type="ECO:0000313" key="1">
    <source>
        <dbReference type="EMBL" id="KHJ34080.1"/>
    </source>
</evidence>
<dbReference type="EMBL" id="JNVN01001068">
    <property type="protein sequence ID" value="KHJ34080.1"/>
    <property type="molecule type" value="Genomic_DNA"/>
</dbReference>
<accession>A0A0B1P9Q4</accession>
<keyword evidence="2" id="KW-1185">Reference proteome</keyword>
<proteinExistence type="predicted"/>